<dbReference type="PANTHER" id="PTHR13966">
    <property type="entry name" value="ENDONUCLEASE RELATED"/>
    <property type="match status" value="1"/>
</dbReference>
<dbReference type="Gene3D" id="3.40.570.10">
    <property type="entry name" value="Extracellular Endonuclease, subunit A"/>
    <property type="match status" value="1"/>
</dbReference>
<keyword evidence="3" id="KW-0378">Hydrolase</keyword>
<comment type="caution">
    <text evidence="5">The sequence shown here is derived from an EMBL/GenBank/DDBJ whole genome shotgun (WGS) entry which is preliminary data.</text>
</comment>
<dbReference type="SUPFAM" id="SSF54060">
    <property type="entry name" value="His-Me finger endonucleases"/>
    <property type="match status" value="1"/>
</dbReference>
<keyword evidence="3" id="KW-0255">Endonuclease</keyword>
<evidence type="ECO:0000256" key="2">
    <source>
        <dbReference type="ARBA" id="ARBA00022722"/>
    </source>
</evidence>
<feature type="domain" description="DNA/RNA non-specific endonuclease/pyrophosphatase/phosphodiesterase" evidence="4">
    <location>
        <begin position="12"/>
        <end position="108"/>
    </location>
</feature>
<name>A0AAU9UV98_EUPED</name>
<organism evidence="5 6">
    <name type="scientific">Euphydryas editha</name>
    <name type="common">Edith's checkerspot</name>
    <dbReference type="NCBI Taxonomy" id="104508"/>
    <lineage>
        <taxon>Eukaryota</taxon>
        <taxon>Metazoa</taxon>
        <taxon>Ecdysozoa</taxon>
        <taxon>Arthropoda</taxon>
        <taxon>Hexapoda</taxon>
        <taxon>Insecta</taxon>
        <taxon>Pterygota</taxon>
        <taxon>Neoptera</taxon>
        <taxon>Endopterygota</taxon>
        <taxon>Lepidoptera</taxon>
        <taxon>Glossata</taxon>
        <taxon>Ditrysia</taxon>
        <taxon>Papilionoidea</taxon>
        <taxon>Nymphalidae</taxon>
        <taxon>Nymphalinae</taxon>
        <taxon>Euphydryas</taxon>
    </lineage>
</organism>
<dbReference type="GO" id="GO:0006309">
    <property type="term" value="P:apoptotic DNA fragmentation"/>
    <property type="evidence" value="ECO:0007669"/>
    <property type="project" value="TreeGrafter"/>
</dbReference>
<dbReference type="InterPro" id="IPR040255">
    <property type="entry name" value="Non-specific_endonuclease"/>
</dbReference>
<gene>
    <name evidence="5" type="ORF">EEDITHA_LOCUS16261</name>
</gene>
<dbReference type="InterPro" id="IPR044925">
    <property type="entry name" value="His-Me_finger_sf"/>
</dbReference>
<dbReference type="GO" id="GO:0005743">
    <property type="term" value="C:mitochondrial inner membrane"/>
    <property type="evidence" value="ECO:0007669"/>
    <property type="project" value="TreeGrafter"/>
</dbReference>
<dbReference type="EMBL" id="CAKOGL010000023">
    <property type="protein sequence ID" value="CAH2101514.1"/>
    <property type="molecule type" value="Genomic_DNA"/>
</dbReference>
<comment type="similarity">
    <text evidence="1">Belongs to the DNA/RNA non-specific endonuclease family.</text>
</comment>
<evidence type="ECO:0000259" key="4">
    <source>
        <dbReference type="Pfam" id="PF01223"/>
    </source>
</evidence>
<dbReference type="GO" id="GO:0005634">
    <property type="term" value="C:nucleus"/>
    <property type="evidence" value="ECO:0007669"/>
    <property type="project" value="TreeGrafter"/>
</dbReference>
<dbReference type="GO" id="GO:0003676">
    <property type="term" value="F:nucleic acid binding"/>
    <property type="evidence" value="ECO:0007669"/>
    <property type="project" value="InterPro"/>
</dbReference>
<dbReference type="InterPro" id="IPR001604">
    <property type="entry name" value="Endo_G_ENPP1-like_dom"/>
</dbReference>
<protein>
    <recommendedName>
        <fullName evidence="4">DNA/RNA non-specific endonuclease/pyrophosphatase/phosphodiesterase domain-containing protein</fullName>
    </recommendedName>
</protein>
<dbReference type="Proteomes" id="UP001153954">
    <property type="component" value="Unassembled WGS sequence"/>
</dbReference>
<dbReference type="InterPro" id="IPR044929">
    <property type="entry name" value="DNA/RNA_non-sp_Endonuclease_sf"/>
</dbReference>
<dbReference type="GO" id="GO:0004521">
    <property type="term" value="F:RNA endonuclease activity"/>
    <property type="evidence" value="ECO:0007669"/>
    <property type="project" value="TreeGrafter"/>
</dbReference>
<evidence type="ECO:0000313" key="5">
    <source>
        <dbReference type="EMBL" id="CAH2101514.1"/>
    </source>
</evidence>
<evidence type="ECO:0000256" key="1">
    <source>
        <dbReference type="ARBA" id="ARBA00010052"/>
    </source>
</evidence>
<reference evidence="5" key="1">
    <citation type="submission" date="2022-03" db="EMBL/GenBank/DDBJ databases">
        <authorList>
            <person name="Tunstrom K."/>
        </authorList>
    </citation>
    <scope>NUCLEOTIDE SEQUENCE</scope>
</reference>
<dbReference type="AlphaFoldDB" id="A0AAU9UV98"/>
<dbReference type="Pfam" id="PF01223">
    <property type="entry name" value="Endonuclease_NS"/>
    <property type="match status" value="1"/>
</dbReference>
<keyword evidence="2" id="KW-0540">Nuclease</keyword>
<proteinExistence type="inferred from homology"/>
<dbReference type="GO" id="GO:0046872">
    <property type="term" value="F:metal ion binding"/>
    <property type="evidence" value="ECO:0007669"/>
    <property type="project" value="InterPro"/>
</dbReference>
<keyword evidence="6" id="KW-1185">Reference proteome</keyword>
<evidence type="ECO:0000313" key="6">
    <source>
        <dbReference type="Proteomes" id="UP001153954"/>
    </source>
</evidence>
<dbReference type="PANTHER" id="PTHR13966:SF19">
    <property type="entry name" value="NUCLEASE EXOG, MITOCHONDRIAL"/>
    <property type="match status" value="1"/>
</dbReference>
<evidence type="ECO:0000256" key="3">
    <source>
        <dbReference type="ARBA" id="ARBA00022759"/>
    </source>
</evidence>
<dbReference type="GO" id="GO:0000014">
    <property type="term" value="F:single-stranded DNA endodeoxyribonuclease activity"/>
    <property type="evidence" value="ECO:0007669"/>
    <property type="project" value="TreeGrafter"/>
</dbReference>
<sequence>MCAIVINDFGAVRRRALHSKATLQVYTGGVGVLALPDASSLDKELYLSVDENNNGIVPVPLYMFKVVYEPSTKSAAVFITINSSHFNSTMTDRLTFCDDICDSKQYSWLRWRSNDGTHSFCCSYEDFVKKYDVIPKLNVERLFY</sequence>
<accession>A0AAU9UV98</accession>